<feature type="region of interest" description="Disordered" evidence="1">
    <location>
        <begin position="55"/>
        <end position="88"/>
    </location>
</feature>
<evidence type="ECO:0000313" key="3">
    <source>
        <dbReference type="Proteomes" id="UP000187013"/>
    </source>
</evidence>
<comment type="caution">
    <text evidence="2">The sequence shown here is derived from an EMBL/GenBank/DDBJ whole genome shotgun (WGS) entry which is preliminary data.</text>
</comment>
<name>A0A1Q2ZV22_ZYGRO</name>
<dbReference type="AlphaFoldDB" id="A0A1Q2ZV22"/>
<proteinExistence type="predicted"/>
<reference evidence="2 3" key="1">
    <citation type="submission" date="2016-08" db="EMBL/GenBank/DDBJ databases">
        <title>Draft genome sequence of allopolyploid Zygosaccharomyces rouxii.</title>
        <authorList>
            <person name="Watanabe J."/>
            <person name="Uehara K."/>
            <person name="Mogi Y."/>
            <person name="Tsukioka Y."/>
        </authorList>
    </citation>
    <scope>NUCLEOTIDE SEQUENCE [LARGE SCALE GENOMIC DNA]</scope>
    <source>
        <strain evidence="2 3">NBRC 110957</strain>
    </source>
</reference>
<sequence length="168" mass="19680">MVDPNPNSSPPRFSIGSSPGPLPPTRAVQRWSDSEEGIADDIFSYRKGQYADAFPSYSSSPIRSRRKHNEVQNRKVAQRRVAHRDNSTVKVRGGNEEMEKFVMTSERERELRRLKLQAEEHAIRMDEVEKFEKEQREEIEDEELLDYVEKREQCEKELEQMLADLLIT</sequence>
<dbReference type="Proteomes" id="UP000187013">
    <property type="component" value="Unassembled WGS sequence"/>
</dbReference>
<accession>A0A1Q2ZV22</accession>
<evidence type="ECO:0000313" key="2">
    <source>
        <dbReference type="EMBL" id="GAV47143.1"/>
    </source>
</evidence>
<dbReference type="OMA" id="MESERSH"/>
<dbReference type="OrthoDB" id="10406478at2759"/>
<dbReference type="EMBL" id="BDGX01000005">
    <property type="protein sequence ID" value="GAV47143.1"/>
    <property type="molecule type" value="Genomic_DNA"/>
</dbReference>
<organism evidence="2 3">
    <name type="scientific">Zygosaccharomyces rouxii</name>
    <dbReference type="NCBI Taxonomy" id="4956"/>
    <lineage>
        <taxon>Eukaryota</taxon>
        <taxon>Fungi</taxon>
        <taxon>Dikarya</taxon>
        <taxon>Ascomycota</taxon>
        <taxon>Saccharomycotina</taxon>
        <taxon>Saccharomycetes</taxon>
        <taxon>Saccharomycetales</taxon>
        <taxon>Saccharomycetaceae</taxon>
        <taxon>Zygosaccharomyces</taxon>
    </lineage>
</organism>
<feature type="region of interest" description="Disordered" evidence="1">
    <location>
        <begin position="1"/>
        <end position="34"/>
    </location>
</feature>
<evidence type="ECO:0000256" key="1">
    <source>
        <dbReference type="SAM" id="MobiDB-lite"/>
    </source>
</evidence>
<gene>
    <name evidence="2" type="ORF">ZYGR_0E01580</name>
</gene>
<protein>
    <submittedName>
        <fullName evidence="2">Uncharacterized protein</fullName>
    </submittedName>
</protein>
<dbReference type="eggNOG" id="ENOG502S9AV">
    <property type="taxonomic scope" value="Eukaryota"/>
</dbReference>